<dbReference type="EMBL" id="JASBWU010000009">
    <property type="protein sequence ID" value="KAJ9119017.1"/>
    <property type="molecule type" value="Genomic_DNA"/>
</dbReference>
<gene>
    <name evidence="1" type="primary">SLT11</name>
    <name evidence="1" type="ORF">QFC22_003506</name>
</gene>
<reference evidence="1" key="1">
    <citation type="submission" date="2023-04" db="EMBL/GenBank/DDBJ databases">
        <title>Draft Genome sequencing of Naganishia species isolated from polar environments using Oxford Nanopore Technology.</title>
        <authorList>
            <person name="Leo P."/>
            <person name="Venkateswaran K."/>
        </authorList>
    </citation>
    <scope>NUCLEOTIDE SEQUENCE</scope>
    <source>
        <strain evidence="1">MNA-CCFEE 5425</strain>
    </source>
</reference>
<organism evidence="1 2">
    <name type="scientific">Naganishia vaughanmartiniae</name>
    <dbReference type="NCBI Taxonomy" id="1424756"/>
    <lineage>
        <taxon>Eukaryota</taxon>
        <taxon>Fungi</taxon>
        <taxon>Dikarya</taxon>
        <taxon>Basidiomycota</taxon>
        <taxon>Agaricomycotina</taxon>
        <taxon>Tremellomycetes</taxon>
        <taxon>Filobasidiales</taxon>
        <taxon>Filobasidiaceae</taxon>
        <taxon>Naganishia</taxon>
    </lineage>
</organism>
<sequence>MHRHEVPQENGLEKQNMADRYYGRNDPVAKKMLGAHAESKGMVAPEDKSIMTLIFLGLPECQEQDVRTSLLSACPFIQQTQIKSLSIVAASHCAFTTFVNRDIAERTAEALSAQGGIEVLGKRGKVVWGKSRPARGAAAGAAAGKAKAAA</sequence>
<name>A0ACC2X529_9TREE</name>
<dbReference type="Proteomes" id="UP001243375">
    <property type="component" value="Unassembled WGS sequence"/>
</dbReference>
<evidence type="ECO:0000313" key="2">
    <source>
        <dbReference type="Proteomes" id="UP001243375"/>
    </source>
</evidence>
<protein>
    <submittedName>
        <fullName evidence="1">Pre-mRNA-splicing factor slt11</fullName>
    </submittedName>
</protein>
<evidence type="ECO:0000313" key="1">
    <source>
        <dbReference type="EMBL" id="KAJ9119017.1"/>
    </source>
</evidence>
<accession>A0ACC2X529</accession>
<proteinExistence type="predicted"/>
<keyword evidence="2" id="KW-1185">Reference proteome</keyword>
<comment type="caution">
    <text evidence="1">The sequence shown here is derived from an EMBL/GenBank/DDBJ whole genome shotgun (WGS) entry which is preliminary data.</text>
</comment>